<evidence type="ECO:0000313" key="2">
    <source>
        <dbReference type="EMBL" id="MCS5707720.1"/>
    </source>
</evidence>
<evidence type="ECO:0000313" key="3">
    <source>
        <dbReference type="Proteomes" id="UP000051494"/>
    </source>
</evidence>
<proteinExistence type="predicted"/>
<evidence type="ECO:0000313" key="1">
    <source>
        <dbReference type="EMBL" id="KRG17224.1"/>
    </source>
</evidence>
<sequence>MSELLYQAPESISLSFNSSDAEINNILSEAYQTSPLVQIALKEAYDLPPIQWTPNYAANTALSTLSGV</sequence>
<organism evidence="1">
    <name type="scientific">Candidatus Berkiella cookevillensis</name>
    <dbReference type="NCBI Taxonomy" id="437022"/>
    <lineage>
        <taxon>Bacteria</taxon>
        <taxon>Pseudomonadati</taxon>
        <taxon>Pseudomonadota</taxon>
        <taxon>Gammaproteobacteria</taxon>
        <taxon>Candidatus Berkiellales</taxon>
        <taxon>Candidatus Berkiellaceae</taxon>
        <taxon>Candidatus Berkiella</taxon>
    </lineage>
</organism>
<dbReference type="EMBL" id="LKHV01000024">
    <property type="protein sequence ID" value="KRG17224.1"/>
    <property type="molecule type" value="Genomic_DNA"/>
</dbReference>
<protein>
    <submittedName>
        <fullName evidence="1">Uncharacterized protein</fullName>
    </submittedName>
</protein>
<dbReference type="RefSeq" id="WP_259596552.1">
    <property type="nucleotide sequence ID" value="NZ_LKHV02000001.1"/>
</dbReference>
<dbReference type="EMBL" id="LKHV02000001">
    <property type="protein sequence ID" value="MCS5707720.1"/>
    <property type="molecule type" value="Genomic_DNA"/>
</dbReference>
<reference evidence="2" key="2">
    <citation type="journal article" date="2016" name="Genome Announc.">
        <title>Draft Genome Sequences of Two Novel Amoeba-Resistant Intranuclear Bacteria, 'Candidatus Berkiella cookevillensis' and 'Candidatus Berkiella aquae'.</title>
        <authorList>
            <person name="Mehari Y.T."/>
            <person name="Arivett B.A."/>
            <person name="Farone A.L."/>
            <person name="Gunderson J.H."/>
            <person name="Farone M.B."/>
        </authorList>
    </citation>
    <scope>NUCLEOTIDE SEQUENCE</scope>
    <source>
        <strain evidence="2">CC99</strain>
    </source>
</reference>
<keyword evidence="3" id="KW-1185">Reference proteome</keyword>
<dbReference type="AlphaFoldDB" id="A0A0Q9YME9"/>
<dbReference type="Proteomes" id="UP000051494">
    <property type="component" value="Unassembled WGS sequence"/>
</dbReference>
<reference evidence="1" key="1">
    <citation type="submission" date="2015-09" db="EMBL/GenBank/DDBJ databases">
        <title>Draft Genome Sequences of Two Novel Amoeba-resistant Intranuclear Bacteria, Candidatus Berkiella cookevillensis and Candidatus Berkiella aquae.</title>
        <authorList>
            <person name="Mehari Y.T."/>
            <person name="Arivett B.A."/>
            <person name="Farone A.L."/>
            <person name="Gunderson J.H."/>
            <person name="Farone M.B."/>
        </authorList>
    </citation>
    <scope>NUCLEOTIDE SEQUENCE [LARGE SCALE GENOMIC DNA]</scope>
    <source>
        <strain evidence="1">CC99</strain>
    </source>
</reference>
<comment type="caution">
    <text evidence="1">The sequence shown here is derived from an EMBL/GenBank/DDBJ whole genome shotgun (WGS) entry which is preliminary data.</text>
</comment>
<gene>
    <name evidence="2" type="ORF">CC99x_002245</name>
    <name evidence="1" type="ORF">CC99x_02541</name>
</gene>
<reference evidence="2" key="3">
    <citation type="submission" date="2021-06" db="EMBL/GenBank/DDBJ databases">
        <title>Genomic Description and Analysis of Intracellular Bacteria, Candidatus Berkiella cookevillensis and Candidatus Berkiella aquae.</title>
        <authorList>
            <person name="Kidane D.T."/>
            <person name="Mehari Y.T."/>
            <person name="Rice F.C."/>
            <person name="Arivett B.A."/>
            <person name="Farone A.L."/>
            <person name="Berk S.G."/>
            <person name="Farone M.B."/>
        </authorList>
    </citation>
    <scope>NUCLEOTIDE SEQUENCE</scope>
    <source>
        <strain evidence="2">CC99</strain>
    </source>
</reference>
<accession>A0A0Q9YME9</accession>
<name>A0A0Q9YME9_9GAMM</name>